<evidence type="ECO:0000256" key="1">
    <source>
        <dbReference type="ARBA" id="ARBA00002264"/>
    </source>
</evidence>
<dbReference type="InterPro" id="IPR035906">
    <property type="entry name" value="MetI-like_sf"/>
</dbReference>
<proteinExistence type="inferred from homology"/>
<sequence length="121" mass="13318">MAMVQPKSQKLRLFITHFLLLLFIAAIMFPLLMVIAISLRPGNFATGSLIPDQVSWEHWKLALGFSVEHADGRVTPPPFPVLLWLWNSIKIAGITAVGIVALSTTCAYAFAVCASRGKRHC</sequence>
<evidence type="ECO:0000256" key="4">
    <source>
        <dbReference type="ARBA" id="ARBA00022448"/>
    </source>
</evidence>
<dbReference type="InterPro" id="IPR050901">
    <property type="entry name" value="BP-dep_ABC_trans_perm"/>
</dbReference>
<comment type="subcellular location">
    <subcellularLocation>
        <location evidence="2">Cell membrane</location>
        <topology evidence="2">Multi-pass membrane protein</topology>
    </subcellularLocation>
</comment>
<dbReference type="GO" id="GO:0015423">
    <property type="term" value="F:ABC-type maltose transporter activity"/>
    <property type="evidence" value="ECO:0007669"/>
    <property type="project" value="TreeGrafter"/>
</dbReference>
<protein>
    <submittedName>
        <fullName evidence="11">Maltose transport system permease protein malG</fullName>
    </submittedName>
</protein>
<accession>A0A3S4MIP3</accession>
<dbReference type="KEGG" id="clap:NCTC11466_04308"/>
<feature type="transmembrane region" description="Helical" evidence="10">
    <location>
        <begin position="91"/>
        <end position="114"/>
    </location>
</feature>
<evidence type="ECO:0000256" key="10">
    <source>
        <dbReference type="SAM" id="Phobius"/>
    </source>
</evidence>
<dbReference type="PANTHER" id="PTHR32243:SF50">
    <property type="entry name" value="MALTOSE_MALTODEXTRIN TRANSPORT SYSTEM PERMEASE PROTEIN MALG"/>
    <property type="match status" value="1"/>
</dbReference>
<keyword evidence="5" id="KW-1003">Cell membrane</keyword>
<gene>
    <name evidence="11" type="primary">malG_1</name>
    <name evidence="11" type="ORF">NCTC11466_04308</name>
</gene>
<evidence type="ECO:0000256" key="7">
    <source>
        <dbReference type="ARBA" id="ARBA00022692"/>
    </source>
</evidence>
<keyword evidence="9 10" id="KW-0472">Membrane</keyword>
<dbReference type="AlphaFoldDB" id="A0A3S4MIP3"/>
<organism evidence="11 12">
    <name type="scientific">Cedecea lapagei</name>
    <dbReference type="NCBI Taxonomy" id="158823"/>
    <lineage>
        <taxon>Bacteria</taxon>
        <taxon>Pseudomonadati</taxon>
        <taxon>Pseudomonadota</taxon>
        <taxon>Gammaproteobacteria</taxon>
        <taxon>Enterobacterales</taxon>
        <taxon>Enterobacteriaceae</taxon>
        <taxon>Cedecea</taxon>
    </lineage>
</organism>
<keyword evidence="8 10" id="KW-1133">Transmembrane helix</keyword>
<evidence type="ECO:0000256" key="8">
    <source>
        <dbReference type="ARBA" id="ARBA00022989"/>
    </source>
</evidence>
<dbReference type="GO" id="GO:0005886">
    <property type="term" value="C:plasma membrane"/>
    <property type="evidence" value="ECO:0007669"/>
    <property type="project" value="UniProtKB-SubCell"/>
</dbReference>
<comment type="function">
    <text evidence="1">Part of the ABC transporter complex MalEFGK involved in maltose/maltodextrin import. Probably responsible for the translocation of the substrate across the membrane.</text>
</comment>
<feature type="transmembrane region" description="Helical" evidence="10">
    <location>
        <begin position="12"/>
        <end position="39"/>
    </location>
</feature>
<name>A0A3S4MIP3_9ENTR</name>
<evidence type="ECO:0000256" key="2">
    <source>
        <dbReference type="ARBA" id="ARBA00004651"/>
    </source>
</evidence>
<keyword evidence="6" id="KW-0762">Sugar transport</keyword>
<dbReference type="Proteomes" id="UP000274122">
    <property type="component" value="Chromosome"/>
</dbReference>
<dbReference type="Gene3D" id="1.10.3720.10">
    <property type="entry name" value="MetI-like"/>
    <property type="match status" value="1"/>
</dbReference>
<evidence type="ECO:0000256" key="3">
    <source>
        <dbReference type="ARBA" id="ARBA00009047"/>
    </source>
</evidence>
<dbReference type="EMBL" id="LR134201">
    <property type="protein sequence ID" value="VEC01587.1"/>
    <property type="molecule type" value="Genomic_DNA"/>
</dbReference>
<evidence type="ECO:0000313" key="12">
    <source>
        <dbReference type="Proteomes" id="UP000274122"/>
    </source>
</evidence>
<dbReference type="PANTHER" id="PTHR32243">
    <property type="entry name" value="MALTOSE TRANSPORT SYSTEM PERMEASE-RELATED"/>
    <property type="match status" value="1"/>
</dbReference>
<evidence type="ECO:0000256" key="6">
    <source>
        <dbReference type="ARBA" id="ARBA00022597"/>
    </source>
</evidence>
<evidence type="ECO:0000313" key="11">
    <source>
        <dbReference type="EMBL" id="VEC01587.1"/>
    </source>
</evidence>
<keyword evidence="12" id="KW-1185">Reference proteome</keyword>
<comment type="similarity">
    <text evidence="3">Belongs to the binding-protein-dependent transport system permease family. MalFG subfamily.</text>
</comment>
<evidence type="ECO:0000256" key="5">
    <source>
        <dbReference type="ARBA" id="ARBA00022475"/>
    </source>
</evidence>
<keyword evidence="7 10" id="KW-0812">Transmembrane</keyword>
<reference evidence="11 12" key="1">
    <citation type="submission" date="2018-12" db="EMBL/GenBank/DDBJ databases">
        <authorList>
            <consortium name="Pathogen Informatics"/>
        </authorList>
    </citation>
    <scope>NUCLEOTIDE SEQUENCE [LARGE SCALE GENOMIC DNA]</scope>
    <source>
        <strain evidence="11 12">NCTC11466</strain>
    </source>
</reference>
<keyword evidence="4" id="KW-0813">Transport</keyword>
<dbReference type="GO" id="GO:0042956">
    <property type="term" value="P:maltodextrin transmembrane transport"/>
    <property type="evidence" value="ECO:0007669"/>
    <property type="project" value="TreeGrafter"/>
</dbReference>
<dbReference type="SUPFAM" id="SSF161098">
    <property type="entry name" value="MetI-like"/>
    <property type="match status" value="1"/>
</dbReference>
<evidence type="ECO:0000256" key="9">
    <source>
        <dbReference type="ARBA" id="ARBA00023136"/>
    </source>
</evidence>